<evidence type="ECO:0000313" key="3">
    <source>
        <dbReference type="Proteomes" id="UP000747542"/>
    </source>
</evidence>
<comment type="caution">
    <text evidence="2">The sequence shown here is derived from an EMBL/GenBank/DDBJ whole genome shotgun (WGS) entry which is preliminary data.</text>
</comment>
<dbReference type="EMBL" id="JAHLQT010027705">
    <property type="protein sequence ID" value="KAG7162310.1"/>
    <property type="molecule type" value="Genomic_DNA"/>
</dbReference>
<gene>
    <name evidence="2" type="ORF">Hamer_G007824</name>
</gene>
<proteinExistence type="predicted"/>
<keyword evidence="3" id="KW-1185">Reference proteome</keyword>
<sequence length="46" mass="5214">MRMRTSVTIVEAWRFVGGGTREQVKRDQLNGDQTVSDRLQGTSSCR</sequence>
<protein>
    <submittedName>
        <fullName evidence="2">Uncharacterized protein</fullName>
    </submittedName>
</protein>
<evidence type="ECO:0000256" key="1">
    <source>
        <dbReference type="SAM" id="MobiDB-lite"/>
    </source>
</evidence>
<reference evidence="2" key="1">
    <citation type="journal article" date="2021" name="Sci. Adv.">
        <title>The American lobster genome reveals insights on longevity, neural, and immune adaptations.</title>
        <authorList>
            <person name="Polinski J.M."/>
            <person name="Zimin A.V."/>
            <person name="Clark K.F."/>
            <person name="Kohn A.B."/>
            <person name="Sadowski N."/>
            <person name="Timp W."/>
            <person name="Ptitsyn A."/>
            <person name="Khanna P."/>
            <person name="Romanova D.Y."/>
            <person name="Williams P."/>
            <person name="Greenwood S.J."/>
            <person name="Moroz L.L."/>
            <person name="Walt D.R."/>
            <person name="Bodnar A.G."/>
        </authorList>
    </citation>
    <scope>NUCLEOTIDE SEQUENCE</scope>
    <source>
        <strain evidence="2">GMGI-L3</strain>
    </source>
</reference>
<feature type="region of interest" description="Disordered" evidence="1">
    <location>
        <begin position="24"/>
        <end position="46"/>
    </location>
</feature>
<organism evidence="2 3">
    <name type="scientific">Homarus americanus</name>
    <name type="common">American lobster</name>
    <dbReference type="NCBI Taxonomy" id="6706"/>
    <lineage>
        <taxon>Eukaryota</taxon>
        <taxon>Metazoa</taxon>
        <taxon>Ecdysozoa</taxon>
        <taxon>Arthropoda</taxon>
        <taxon>Crustacea</taxon>
        <taxon>Multicrustacea</taxon>
        <taxon>Malacostraca</taxon>
        <taxon>Eumalacostraca</taxon>
        <taxon>Eucarida</taxon>
        <taxon>Decapoda</taxon>
        <taxon>Pleocyemata</taxon>
        <taxon>Astacidea</taxon>
        <taxon>Nephropoidea</taxon>
        <taxon>Nephropidae</taxon>
        <taxon>Homarus</taxon>
    </lineage>
</organism>
<accession>A0A8J5JUY3</accession>
<feature type="non-terminal residue" evidence="2">
    <location>
        <position position="46"/>
    </location>
</feature>
<evidence type="ECO:0000313" key="2">
    <source>
        <dbReference type="EMBL" id="KAG7162310.1"/>
    </source>
</evidence>
<dbReference type="Proteomes" id="UP000747542">
    <property type="component" value="Unassembled WGS sequence"/>
</dbReference>
<feature type="compositionally biased region" description="Polar residues" evidence="1">
    <location>
        <begin position="30"/>
        <end position="46"/>
    </location>
</feature>
<dbReference type="AlphaFoldDB" id="A0A8J5JUY3"/>
<name>A0A8J5JUY3_HOMAM</name>